<keyword evidence="2" id="KW-1185">Reference proteome</keyword>
<evidence type="ECO:0008006" key="3">
    <source>
        <dbReference type="Google" id="ProtNLM"/>
    </source>
</evidence>
<name>A0A1Q3ANB8_CEPFO</name>
<evidence type="ECO:0000313" key="1">
    <source>
        <dbReference type="EMBL" id="GAV57228.1"/>
    </source>
</evidence>
<dbReference type="OrthoDB" id="1113607at2759"/>
<gene>
    <name evidence="1" type="ORF">CFOL_v3_00766</name>
</gene>
<dbReference type="EMBL" id="BDDD01000024">
    <property type="protein sequence ID" value="GAV57228.1"/>
    <property type="molecule type" value="Genomic_DNA"/>
</dbReference>
<reference evidence="2" key="1">
    <citation type="submission" date="2016-04" db="EMBL/GenBank/DDBJ databases">
        <title>Cephalotus genome sequencing.</title>
        <authorList>
            <person name="Fukushima K."/>
            <person name="Hasebe M."/>
            <person name="Fang X."/>
        </authorList>
    </citation>
    <scope>NUCLEOTIDE SEQUENCE [LARGE SCALE GENOMIC DNA]</scope>
    <source>
        <strain evidence="2">cv. St1</strain>
    </source>
</reference>
<proteinExistence type="predicted"/>
<protein>
    <recommendedName>
        <fullName evidence="3">Zf-RVT domain-containing protein</fullName>
    </recommendedName>
</protein>
<comment type="caution">
    <text evidence="1">The sequence shown here is derived from an EMBL/GenBank/DDBJ whole genome shotgun (WGS) entry which is preliminary data.</text>
</comment>
<accession>A0A1Q3ANB8</accession>
<dbReference type="InParanoid" id="A0A1Q3ANB8"/>
<organism evidence="1 2">
    <name type="scientific">Cephalotus follicularis</name>
    <name type="common">Albany pitcher plant</name>
    <dbReference type="NCBI Taxonomy" id="3775"/>
    <lineage>
        <taxon>Eukaryota</taxon>
        <taxon>Viridiplantae</taxon>
        <taxon>Streptophyta</taxon>
        <taxon>Embryophyta</taxon>
        <taxon>Tracheophyta</taxon>
        <taxon>Spermatophyta</taxon>
        <taxon>Magnoliopsida</taxon>
        <taxon>eudicotyledons</taxon>
        <taxon>Gunneridae</taxon>
        <taxon>Pentapetalae</taxon>
        <taxon>rosids</taxon>
        <taxon>fabids</taxon>
        <taxon>Oxalidales</taxon>
        <taxon>Cephalotaceae</taxon>
        <taxon>Cephalotus</taxon>
    </lineage>
</organism>
<evidence type="ECO:0000313" key="2">
    <source>
        <dbReference type="Proteomes" id="UP000187406"/>
    </source>
</evidence>
<dbReference type="Proteomes" id="UP000187406">
    <property type="component" value="Unassembled WGS sequence"/>
</dbReference>
<sequence>MDKCARKVRWNLVCKPRKQGGLGLRSLQTWNIASIFKHLWALLQNQKSQWVQWVNSEVFRGNILWLAHHRGTFSWSLRKLLILREKLRSYLVYYIGDGSKFSLWTDPWLYNLSIIKAYGHKVKYEIGLGR</sequence>
<dbReference type="AlphaFoldDB" id="A0A1Q3ANB8"/>